<keyword evidence="4" id="KW-1185">Reference proteome</keyword>
<dbReference type="Pfam" id="PF00582">
    <property type="entry name" value="Usp"/>
    <property type="match status" value="2"/>
</dbReference>
<comment type="similarity">
    <text evidence="1">Belongs to the universal stress protein A family.</text>
</comment>
<comment type="caution">
    <text evidence="3">The sequence shown here is derived from an EMBL/GenBank/DDBJ whole genome shotgun (WGS) entry which is preliminary data.</text>
</comment>
<gene>
    <name evidence="3" type="ORF">HNR30_001363</name>
</gene>
<dbReference type="PRINTS" id="PR01438">
    <property type="entry name" value="UNVRSLSTRESS"/>
</dbReference>
<sequence>MIVAGVDGSRAGLEAVAWAAREARLRDVPLRVVHAMPRWVLENRTGHYQQVAAWMRDGARSVVEAGLDRARREEPKVTADSAFLPGDPRQALIEAARDAELLVLGNLGLGGIRGLLVGSVAYGVAGHAPCDVVIVRDLPSRPHAEVVVGVDCSDAMTKELGFAFAEAQLRGARLRAVHAWRWLEAGGGFMPVPDDFDDERAETRRLAETLAGWQERHPDVEVVREVVRGHPAEVLRQAAEHADLLVVGSHGHAEFAGLVFGSVSQAMVHHAPCPLAVIRTRR</sequence>
<accession>A0A7W0CF67</accession>
<reference evidence="3 4" key="1">
    <citation type="submission" date="2020-07" db="EMBL/GenBank/DDBJ databases">
        <title>Genomic Encyclopedia of Type Strains, Phase IV (KMG-IV): sequencing the most valuable type-strain genomes for metagenomic binning, comparative biology and taxonomic classification.</title>
        <authorList>
            <person name="Goeker M."/>
        </authorList>
    </citation>
    <scope>NUCLEOTIDE SEQUENCE [LARGE SCALE GENOMIC DNA]</scope>
    <source>
        <strain evidence="3 4">DSM 45533</strain>
    </source>
</reference>
<dbReference type="InterPro" id="IPR006016">
    <property type="entry name" value="UspA"/>
</dbReference>
<dbReference type="PANTHER" id="PTHR46553:SF3">
    <property type="entry name" value="ADENINE NUCLEOTIDE ALPHA HYDROLASES-LIKE SUPERFAMILY PROTEIN"/>
    <property type="match status" value="1"/>
</dbReference>
<dbReference type="Gene3D" id="3.40.50.620">
    <property type="entry name" value="HUPs"/>
    <property type="match status" value="2"/>
</dbReference>
<dbReference type="SUPFAM" id="SSF52402">
    <property type="entry name" value="Adenine nucleotide alpha hydrolases-like"/>
    <property type="match status" value="2"/>
</dbReference>
<protein>
    <submittedName>
        <fullName evidence="3">Nucleotide-binding universal stress UspA family protein</fullName>
    </submittedName>
</protein>
<organism evidence="3 4">
    <name type="scientific">Nonomuraea soli</name>
    <dbReference type="NCBI Taxonomy" id="1032476"/>
    <lineage>
        <taxon>Bacteria</taxon>
        <taxon>Bacillati</taxon>
        <taxon>Actinomycetota</taxon>
        <taxon>Actinomycetes</taxon>
        <taxon>Streptosporangiales</taxon>
        <taxon>Streptosporangiaceae</taxon>
        <taxon>Nonomuraea</taxon>
    </lineage>
</organism>
<dbReference type="Proteomes" id="UP000530928">
    <property type="component" value="Unassembled WGS sequence"/>
</dbReference>
<proteinExistence type="inferred from homology"/>
<name>A0A7W0CF67_9ACTN</name>
<dbReference type="PANTHER" id="PTHR46553">
    <property type="entry name" value="ADENINE NUCLEOTIDE ALPHA HYDROLASES-LIKE SUPERFAMILY PROTEIN"/>
    <property type="match status" value="1"/>
</dbReference>
<dbReference type="RefSeq" id="WP_181608758.1">
    <property type="nucleotide sequence ID" value="NZ_BAABAM010000001.1"/>
</dbReference>
<evidence type="ECO:0000259" key="2">
    <source>
        <dbReference type="Pfam" id="PF00582"/>
    </source>
</evidence>
<evidence type="ECO:0000256" key="1">
    <source>
        <dbReference type="ARBA" id="ARBA00008791"/>
    </source>
</evidence>
<dbReference type="InterPro" id="IPR014729">
    <property type="entry name" value="Rossmann-like_a/b/a_fold"/>
</dbReference>
<feature type="domain" description="UspA" evidence="2">
    <location>
        <begin position="146"/>
        <end position="279"/>
    </location>
</feature>
<dbReference type="InterPro" id="IPR006015">
    <property type="entry name" value="Universal_stress_UspA"/>
</dbReference>
<evidence type="ECO:0000313" key="4">
    <source>
        <dbReference type="Proteomes" id="UP000530928"/>
    </source>
</evidence>
<dbReference type="EMBL" id="JACDUR010000001">
    <property type="protein sequence ID" value="MBA2890028.1"/>
    <property type="molecule type" value="Genomic_DNA"/>
</dbReference>
<dbReference type="AlphaFoldDB" id="A0A7W0CF67"/>
<feature type="domain" description="UspA" evidence="2">
    <location>
        <begin position="2"/>
        <end position="136"/>
    </location>
</feature>
<evidence type="ECO:0000313" key="3">
    <source>
        <dbReference type="EMBL" id="MBA2890028.1"/>
    </source>
</evidence>